<reference evidence="2" key="1">
    <citation type="journal article" date="2020" name="Stud. Mycol.">
        <title>101 Dothideomycetes genomes: a test case for predicting lifestyles and emergence of pathogens.</title>
        <authorList>
            <person name="Haridas S."/>
            <person name="Albert R."/>
            <person name="Binder M."/>
            <person name="Bloem J."/>
            <person name="Labutti K."/>
            <person name="Salamov A."/>
            <person name="Andreopoulos B."/>
            <person name="Baker S."/>
            <person name="Barry K."/>
            <person name="Bills G."/>
            <person name="Bluhm B."/>
            <person name="Cannon C."/>
            <person name="Castanera R."/>
            <person name="Culley D."/>
            <person name="Daum C."/>
            <person name="Ezra D."/>
            <person name="Gonzalez J."/>
            <person name="Henrissat B."/>
            <person name="Kuo A."/>
            <person name="Liang C."/>
            <person name="Lipzen A."/>
            <person name="Lutzoni F."/>
            <person name="Magnuson J."/>
            <person name="Mondo S."/>
            <person name="Nolan M."/>
            <person name="Ohm R."/>
            <person name="Pangilinan J."/>
            <person name="Park H.-J."/>
            <person name="Ramirez L."/>
            <person name="Alfaro M."/>
            <person name="Sun H."/>
            <person name="Tritt A."/>
            <person name="Yoshinaga Y."/>
            <person name="Zwiers L.-H."/>
            <person name="Turgeon B."/>
            <person name="Goodwin S."/>
            <person name="Spatafora J."/>
            <person name="Crous P."/>
            <person name="Grigoriev I."/>
        </authorList>
    </citation>
    <scope>NUCLEOTIDE SEQUENCE</scope>
    <source>
        <strain evidence="2">CBS 122367</strain>
    </source>
</reference>
<dbReference type="Proteomes" id="UP000799291">
    <property type="component" value="Unassembled WGS sequence"/>
</dbReference>
<gene>
    <name evidence="2" type="ORF">K458DRAFT_381293</name>
</gene>
<organism evidence="2 3">
    <name type="scientific">Lentithecium fluviatile CBS 122367</name>
    <dbReference type="NCBI Taxonomy" id="1168545"/>
    <lineage>
        <taxon>Eukaryota</taxon>
        <taxon>Fungi</taxon>
        <taxon>Dikarya</taxon>
        <taxon>Ascomycota</taxon>
        <taxon>Pezizomycotina</taxon>
        <taxon>Dothideomycetes</taxon>
        <taxon>Pleosporomycetidae</taxon>
        <taxon>Pleosporales</taxon>
        <taxon>Massarineae</taxon>
        <taxon>Lentitheciaceae</taxon>
        <taxon>Lentithecium</taxon>
    </lineage>
</organism>
<dbReference type="EMBL" id="MU005569">
    <property type="protein sequence ID" value="KAF2691438.1"/>
    <property type="molecule type" value="Genomic_DNA"/>
</dbReference>
<evidence type="ECO:0000256" key="1">
    <source>
        <dbReference type="SAM" id="MobiDB-lite"/>
    </source>
</evidence>
<dbReference type="AlphaFoldDB" id="A0A6G1JLX8"/>
<sequence length="166" mass="19511">MMMIKHSEAVADDNGDGPPPEPPERILARCRDEKLRLYNFTQIDWLRKHEYKQVWEIDKNVHLGEQAVVAHSQNESRAFEQRMQEHFLLEVREMAYDHYWNSGDKKEAHQAGRFRRMRGLLILDELYPKHCPDSICSCFVDQHLPMVVAAFLCRHDNSQRGGNVPI</sequence>
<keyword evidence="3" id="KW-1185">Reference proteome</keyword>
<evidence type="ECO:0000313" key="3">
    <source>
        <dbReference type="Proteomes" id="UP000799291"/>
    </source>
</evidence>
<accession>A0A6G1JLX8</accession>
<feature type="region of interest" description="Disordered" evidence="1">
    <location>
        <begin position="1"/>
        <end position="25"/>
    </location>
</feature>
<proteinExistence type="predicted"/>
<evidence type="ECO:0000313" key="2">
    <source>
        <dbReference type="EMBL" id="KAF2691438.1"/>
    </source>
</evidence>
<protein>
    <submittedName>
        <fullName evidence="2">Uncharacterized protein</fullName>
    </submittedName>
</protein>
<name>A0A6G1JLX8_9PLEO</name>